<name>A0A9W8WMY9_9HYPO</name>
<evidence type="ECO:0000256" key="1">
    <source>
        <dbReference type="SAM" id="MobiDB-lite"/>
    </source>
</evidence>
<keyword evidence="4" id="KW-1185">Reference proteome</keyword>
<dbReference type="AlphaFoldDB" id="A0A9W8WMY9"/>
<dbReference type="OrthoDB" id="539213at2759"/>
<dbReference type="EMBL" id="JAPEUR010000004">
    <property type="protein sequence ID" value="KAJ4329097.1"/>
    <property type="molecule type" value="Genomic_DNA"/>
</dbReference>
<proteinExistence type="predicted"/>
<comment type="caution">
    <text evidence="3">The sequence shown here is derived from an EMBL/GenBank/DDBJ whole genome shotgun (WGS) entry which is preliminary data.</text>
</comment>
<feature type="region of interest" description="Disordered" evidence="1">
    <location>
        <begin position="104"/>
        <end position="131"/>
    </location>
</feature>
<dbReference type="Proteomes" id="UP001140502">
    <property type="component" value="Unassembled WGS sequence"/>
</dbReference>
<sequence length="223" mass="25219">MAIDWKLYERDVNRWYLDEAKTANDVIKLLREKHNLQVTLRQFKAKFGGCKKISSKEWSILIPKIQEREANGLGSVIYVCGKAVKRENLGIDTISQHRIEIRTTSRSERRLPSDNSAAEIQSSHKGERTLEPQNDELGIGQEFGLAGMDVGFPSPSMFLRALDQLPLDMLTIPFIPDTSEIPMDSDGMVPFNSGRALLSPSLDPTTWFSFRHSFTSFWDSPGT</sequence>
<accession>A0A9W8WMY9</accession>
<dbReference type="InterPro" id="IPR025676">
    <property type="entry name" value="Clr5_dom"/>
</dbReference>
<dbReference type="Pfam" id="PF14420">
    <property type="entry name" value="Clr5"/>
    <property type="match status" value="1"/>
</dbReference>
<reference evidence="3" key="1">
    <citation type="submission" date="2022-10" db="EMBL/GenBank/DDBJ databases">
        <title>Tapping the CABI collections for fungal endophytes: first genome assemblies for Collariella, Neodidymelliopsis, Ascochyta clinopodiicola, Didymella pomorum, Didymosphaeria variabile, Neocosmospora piperis and Neocucurbitaria cava.</title>
        <authorList>
            <person name="Hill R."/>
        </authorList>
    </citation>
    <scope>NUCLEOTIDE SEQUENCE</scope>
    <source>
        <strain evidence="3">IMI 366586</strain>
    </source>
</reference>
<gene>
    <name evidence="3" type="ORF">N0V84_000456</name>
</gene>
<evidence type="ECO:0000259" key="2">
    <source>
        <dbReference type="Pfam" id="PF14420"/>
    </source>
</evidence>
<feature type="domain" description="Clr5" evidence="2">
    <location>
        <begin position="1"/>
        <end position="47"/>
    </location>
</feature>
<evidence type="ECO:0000313" key="3">
    <source>
        <dbReference type="EMBL" id="KAJ4329097.1"/>
    </source>
</evidence>
<organism evidence="3 4">
    <name type="scientific">Fusarium piperis</name>
    <dbReference type="NCBI Taxonomy" id="1435070"/>
    <lineage>
        <taxon>Eukaryota</taxon>
        <taxon>Fungi</taxon>
        <taxon>Dikarya</taxon>
        <taxon>Ascomycota</taxon>
        <taxon>Pezizomycotina</taxon>
        <taxon>Sordariomycetes</taxon>
        <taxon>Hypocreomycetidae</taxon>
        <taxon>Hypocreales</taxon>
        <taxon>Nectriaceae</taxon>
        <taxon>Fusarium</taxon>
        <taxon>Fusarium solani species complex</taxon>
    </lineage>
</organism>
<evidence type="ECO:0000313" key="4">
    <source>
        <dbReference type="Proteomes" id="UP001140502"/>
    </source>
</evidence>
<protein>
    <recommendedName>
        <fullName evidence="2">Clr5 domain-containing protein</fullName>
    </recommendedName>
</protein>